<reference evidence="2" key="2">
    <citation type="journal article" date="2018" name="Mol. Plant Microbe Interact.">
        <title>Genome sequence resources for the wheat stripe rust pathogen (Puccinia striiformis f. sp. tritici) and the barley stripe rust pathogen (Puccinia striiformis f. sp. hordei).</title>
        <authorList>
            <person name="Xia C."/>
            <person name="Wang M."/>
            <person name="Yin C."/>
            <person name="Cornejo O.E."/>
            <person name="Hulbert S.H."/>
            <person name="Chen X."/>
        </authorList>
    </citation>
    <scope>NUCLEOTIDE SEQUENCE [LARGE SCALE GENOMIC DNA]</scope>
    <source>
        <strain evidence="2">93-210</strain>
    </source>
</reference>
<gene>
    <name evidence="1" type="ORF">MJO28_002573</name>
</gene>
<dbReference type="EMBL" id="CM045867">
    <property type="protein sequence ID" value="KAI7958782.1"/>
    <property type="molecule type" value="Genomic_DNA"/>
</dbReference>
<reference evidence="1 2" key="3">
    <citation type="journal article" date="2022" name="Microbiol. Spectr.">
        <title>Folding features and dynamics of 3D genome architecture in plant fungal pathogens.</title>
        <authorList>
            <person name="Xia C."/>
        </authorList>
    </citation>
    <scope>NUCLEOTIDE SEQUENCE [LARGE SCALE GENOMIC DNA]</scope>
    <source>
        <strain evidence="1 2">93-210</strain>
    </source>
</reference>
<comment type="caution">
    <text evidence="1">The sequence shown here is derived from an EMBL/GenBank/DDBJ whole genome shotgun (WGS) entry which is preliminary data.</text>
</comment>
<sequence length="140" mass="16080">MQQTIIPKILLVFFFLHSGAIITSPTPSTTPNDVNDCHEPCYLAWPDGTTMCCGKPVSLWYGFSLLYPTTDASCWKTCVQMDTQKKIRLSLEYQLAERQRESENFLRLRVPPTFFQSIRLALLKINTSHATDPRSYEKKT</sequence>
<organism evidence="1 2">
    <name type="scientific">Puccinia striiformis f. sp. tritici</name>
    <dbReference type="NCBI Taxonomy" id="168172"/>
    <lineage>
        <taxon>Eukaryota</taxon>
        <taxon>Fungi</taxon>
        <taxon>Dikarya</taxon>
        <taxon>Basidiomycota</taxon>
        <taxon>Pucciniomycotina</taxon>
        <taxon>Pucciniomycetes</taxon>
        <taxon>Pucciniales</taxon>
        <taxon>Pucciniaceae</taxon>
        <taxon>Puccinia</taxon>
    </lineage>
</organism>
<name>A0ACC0EQ72_9BASI</name>
<accession>A0ACC0EQ72</accession>
<proteinExistence type="predicted"/>
<keyword evidence="2" id="KW-1185">Reference proteome</keyword>
<evidence type="ECO:0000313" key="1">
    <source>
        <dbReference type="EMBL" id="KAI7958782.1"/>
    </source>
</evidence>
<protein>
    <submittedName>
        <fullName evidence="1">Uncharacterized protein</fullName>
    </submittedName>
</protein>
<evidence type="ECO:0000313" key="2">
    <source>
        <dbReference type="Proteomes" id="UP001060170"/>
    </source>
</evidence>
<dbReference type="Proteomes" id="UP001060170">
    <property type="component" value="Chromosome 3"/>
</dbReference>
<reference evidence="2" key="1">
    <citation type="journal article" date="2018" name="BMC Genomics">
        <title>Genomic insights into host adaptation between the wheat stripe rust pathogen (Puccinia striiformis f. sp. tritici) and the barley stripe rust pathogen (Puccinia striiformis f. sp. hordei).</title>
        <authorList>
            <person name="Xia C."/>
            <person name="Wang M."/>
            <person name="Yin C."/>
            <person name="Cornejo O.E."/>
            <person name="Hulbert S.H."/>
            <person name="Chen X."/>
        </authorList>
    </citation>
    <scope>NUCLEOTIDE SEQUENCE [LARGE SCALE GENOMIC DNA]</scope>
    <source>
        <strain evidence="2">93-210</strain>
    </source>
</reference>